<gene>
    <name evidence="3" type="ORF">TOA249_LOCUS21597</name>
    <name evidence="2" type="ORF">TSG867_LOCUS22565</name>
</gene>
<evidence type="ECO:0000256" key="1">
    <source>
        <dbReference type="SAM" id="Coils"/>
    </source>
</evidence>
<feature type="coiled-coil region" evidence="1">
    <location>
        <begin position="92"/>
        <end position="155"/>
    </location>
</feature>
<evidence type="ECO:0000313" key="2">
    <source>
        <dbReference type="EMBL" id="CAF4520915.1"/>
    </source>
</evidence>
<evidence type="ECO:0000313" key="3">
    <source>
        <dbReference type="EMBL" id="CAF4771155.1"/>
    </source>
</evidence>
<sequence>MELCQTSSCLHSPIAICLHCQQHLCVEHLLQHNEQLVCQANIQCDEFNRITEQIEKMSFNEQFTSAEEDLNDWLNDQMKKLDKVYEEKLFLLKQAQSEVEEKLKAFKQTQRLKIADVQRRLFNSQLNKQINLEQLNQMKTTIEQLREDIHQFRTNDCSITLINNDQMNYSYKPNIDIQLKNKILNGNEIITEVDNGLNQTCDKLRKYQLRAEAKPFEYIRKMPHYDSNSSIRQKDFHTQLFEAKINYVQYDISQNTLMMNLLDIIVQVFFVPFDSNKSYD</sequence>
<protein>
    <submittedName>
        <fullName evidence="3">Uncharacterized protein</fullName>
    </submittedName>
</protein>
<name>A0A821MQV8_9BILA</name>
<keyword evidence="1" id="KW-0175">Coiled coil</keyword>
<dbReference type="AlphaFoldDB" id="A0A821MQV8"/>
<accession>A0A821MQV8</accession>
<organism evidence="3 4">
    <name type="scientific">Rotaria socialis</name>
    <dbReference type="NCBI Taxonomy" id="392032"/>
    <lineage>
        <taxon>Eukaryota</taxon>
        <taxon>Metazoa</taxon>
        <taxon>Spiralia</taxon>
        <taxon>Gnathifera</taxon>
        <taxon>Rotifera</taxon>
        <taxon>Eurotatoria</taxon>
        <taxon>Bdelloidea</taxon>
        <taxon>Philodinida</taxon>
        <taxon>Philodinidae</taxon>
        <taxon>Rotaria</taxon>
    </lineage>
</organism>
<dbReference type="EMBL" id="CAJOBQ010001854">
    <property type="protein sequence ID" value="CAF4520915.1"/>
    <property type="molecule type" value="Genomic_DNA"/>
</dbReference>
<comment type="caution">
    <text evidence="3">The sequence shown here is derived from an EMBL/GenBank/DDBJ whole genome shotgun (WGS) entry which is preliminary data.</text>
</comment>
<dbReference type="Proteomes" id="UP000663862">
    <property type="component" value="Unassembled WGS sequence"/>
</dbReference>
<reference evidence="3" key="1">
    <citation type="submission" date="2021-02" db="EMBL/GenBank/DDBJ databases">
        <authorList>
            <person name="Nowell W R."/>
        </authorList>
    </citation>
    <scope>NUCLEOTIDE SEQUENCE</scope>
</reference>
<dbReference type="Proteomes" id="UP000663838">
    <property type="component" value="Unassembled WGS sequence"/>
</dbReference>
<dbReference type="EMBL" id="CAJOBS010001882">
    <property type="protein sequence ID" value="CAF4771155.1"/>
    <property type="molecule type" value="Genomic_DNA"/>
</dbReference>
<proteinExistence type="predicted"/>
<evidence type="ECO:0000313" key="4">
    <source>
        <dbReference type="Proteomes" id="UP000663838"/>
    </source>
</evidence>